<dbReference type="EMBL" id="NWBU01000004">
    <property type="protein sequence ID" value="PTQ13049.1"/>
    <property type="molecule type" value="Genomic_DNA"/>
</dbReference>
<gene>
    <name evidence="1" type="ORF">CLG96_02605</name>
</gene>
<dbReference type="Proteomes" id="UP000244162">
    <property type="component" value="Unassembled WGS sequence"/>
</dbReference>
<organism evidence="1 2">
    <name type="scientific">Sphingomonas oleivorans</name>
    <dbReference type="NCBI Taxonomy" id="1735121"/>
    <lineage>
        <taxon>Bacteria</taxon>
        <taxon>Pseudomonadati</taxon>
        <taxon>Pseudomonadota</taxon>
        <taxon>Alphaproteobacteria</taxon>
        <taxon>Sphingomonadales</taxon>
        <taxon>Sphingomonadaceae</taxon>
        <taxon>Sphingomonas</taxon>
    </lineage>
</organism>
<comment type="caution">
    <text evidence="1">The sequence shown here is derived from an EMBL/GenBank/DDBJ whole genome shotgun (WGS) entry which is preliminary data.</text>
</comment>
<proteinExistence type="predicted"/>
<sequence length="59" mass="6968">MSRYWFGRVESQGVSPRWAEHVGTVDRGRSRKRFADPVAIRRTPYTARRDAMMQIRPCD</sequence>
<evidence type="ECO:0000313" key="2">
    <source>
        <dbReference type="Proteomes" id="UP000244162"/>
    </source>
</evidence>
<keyword evidence="2" id="KW-1185">Reference proteome</keyword>
<reference evidence="1 2" key="1">
    <citation type="submission" date="2017-09" db="EMBL/GenBank/DDBJ databases">
        <title>Sphingomonas panjinensis sp.nov., isolated from oil-contaminated soil.</title>
        <authorList>
            <person name="Wang L."/>
            <person name="Chen L."/>
        </authorList>
    </citation>
    <scope>NUCLEOTIDE SEQUENCE [LARGE SCALE GENOMIC DNA]</scope>
    <source>
        <strain evidence="1 2">FW-11</strain>
    </source>
</reference>
<protein>
    <submittedName>
        <fullName evidence="1">Uncharacterized protein</fullName>
    </submittedName>
</protein>
<accession>A0A2T5G1K9</accession>
<dbReference type="AlphaFoldDB" id="A0A2T5G1K9"/>
<name>A0A2T5G1K9_9SPHN</name>
<evidence type="ECO:0000313" key="1">
    <source>
        <dbReference type="EMBL" id="PTQ13049.1"/>
    </source>
</evidence>